<dbReference type="Gene3D" id="3.30.450.20">
    <property type="entry name" value="PAS domain"/>
    <property type="match status" value="1"/>
</dbReference>
<keyword evidence="4" id="KW-0600">Photoreceptor protein</keyword>
<dbReference type="InterPro" id="IPR003018">
    <property type="entry name" value="GAF"/>
</dbReference>
<evidence type="ECO:0000256" key="4">
    <source>
        <dbReference type="ARBA" id="ARBA00022543"/>
    </source>
</evidence>
<dbReference type="Gene3D" id="3.30.565.10">
    <property type="entry name" value="Histidine kinase-like ATPase, C-terminal domain"/>
    <property type="match status" value="1"/>
</dbReference>
<dbReference type="Pfam" id="PF01590">
    <property type="entry name" value="GAF"/>
    <property type="match status" value="1"/>
</dbReference>
<dbReference type="InterPro" id="IPR035965">
    <property type="entry name" value="PAS-like_dom_sf"/>
</dbReference>
<keyword evidence="10" id="KW-0675">Receptor</keyword>
<evidence type="ECO:0000256" key="10">
    <source>
        <dbReference type="ARBA" id="ARBA00023170"/>
    </source>
</evidence>
<organism evidence="14 15">
    <name type="scientific">Pontibacter burrus</name>
    <dbReference type="NCBI Taxonomy" id="2704466"/>
    <lineage>
        <taxon>Bacteria</taxon>
        <taxon>Pseudomonadati</taxon>
        <taxon>Bacteroidota</taxon>
        <taxon>Cytophagia</taxon>
        <taxon>Cytophagales</taxon>
        <taxon>Hymenobacteraceae</taxon>
        <taxon>Pontibacter</taxon>
    </lineage>
</organism>
<dbReference type="PROSITE" id="PS50109">
    <property type="entry name" value="HIS_KIN"/>
    <property type="match status" value="1"/>
</dbReference>
<dbReference type="InterPro" id="IPR036097">
    <property type="entry name" value="HisK_dim/P_sf"/>
</dbReference>
<dbReference type="GO" id="GO:0006355">
    <property type="term" value="P:regulation of DNA-templated transcription"/>
    <property type="evidence" value="ECO:0007669"/>
    <property type="project" value="InterPro"/>
</dbReference>
<dbReference type="InterPro" id="IPR013654">
    <property type="entry name" value="PAS_2"/>
</dbReference>
<evidence type="ECO:0000313" key="15">
    <source>
        <dbReference type="Proteomes" id="UP000474777"/>
    </source>
</evidence>
<dbReference type="CDD" id="cd00082">
    <property type="entry name" value="HisKA"/>
    <property type="match status" value="1"/>
</dbReference>
<dbReference type="PROSITE" id="PS50046">
    <property type="entry name" value="PHYTOCHROME_2"/>
    <property type="match status" value="1"/>
</dbReference>
<feature type="coiled-coil region" evidence="11">
    <location>
        <begin position="499"/>
        <end position="526"/>
    </location>
</feature>
<keyword evidence="6" id="KW-0716">Sensory transduction</keyword>
<proteinExistence type="inferred from homology"/>
<evidence type="ECO:0000259" key="12">
    <source>
        <dbReference type="PROSITE" id="PS50046"/>
    </source>
</evidence>
<keyword evidence="8" id="KW-0418">Kinase</keyword>
<evidence type="ECO:0000256" key="2">
    <source>
        <dbReference type="ARBA" id="ARBA00006402"/>
    </source>
</evidence>
<evidence type="ECO:0000259" key="13">
    <source>
        <dbReference type="PROSITE" id="PS50109"/>
    </source>
</evidence>
<comment type="similarity">
    <text evidence="2">In the N-terminal section; belongs to the phytochrome family.</text>
</comment>
<dbReference type="InterPro" id="IPR052162">
    <property type="entry name" value="Sensor_kinase/Photoreceptor"/>
</dbReference>
<protein>
    <recommendedName>
        <fullName evidence="3">histidine kinase</fullName>
        <ecNumber evidence="3">2.7.13.3</ecNumber>
    </recommendedName>
</protein>
<dbReference type="InterPro" id="IPR036890">
    <property type="entry name" value="HATPase_C_sf"/>
</dbReference>
<dbReference type="InterPro" id="IPR043150">
    <property type="entry name" value="Phytochrome_PHY_sf"/>
</dbReference>
<evidence type="ECO:0000256" key="6">
    <source>
        <dbReference type="ARBA" id="ARBA00022606"/>
    </source>
</evidence>
<evidence type="ECO:0000313" key="14">
    <source>
        <dbReference type="EMBL" id="NEM99023.1"/>
    </source>
</evidence>
<keyword evidence="7" id="KW-0808">Transferase</keyword>
<dbReference type="SUPFAM" id="SSF55781">
    <property type="entry name" value="GAF domain-like"/>
    <property type="match status" value="2"/>
</dbReference>
<accession>A0A6B3LT77</accession>
<sequence>MQNYPNLSVDLSNCDNEPIHIIGRIQPHGFLIILNRHTLEVEQASDNIHQFLDADAKALTGKTLESITTGNEYDSLLLLLGNNNSQYAHILQLQGRKFFAFLHLSEGSLVLECESFEHGTNDEKRLEVISTYSKLQIDLEAADSPEIQSQLVVDFVQRLLDYDRVMLYRFDENWNGEVIAEKVKPGIHSYLYHHFPATDIPAQARALLALKPIRQIANAAGTAVNIVPYINPTTGKPSNIIESELRNPSEIHLEYLRNMDVQATLSISVQMKGKLWGIIACQHQTPVFINYWRRQLCRNVAQAYANALISKQEMRDVSLLEHKKQQEEQLLRQVLKSGSISEGLFSEDLNLLHLTEATGAALYLDNQLYTKGITPTHEQLQDLLQWITENVQSRVFSTRALAALYPAAAAYISQASGLLVLEISKFKRDYILYFKPEIQESRIWAGNPEKPVVTDSVRIYPRKSFNKWTELVKGKSQPWSVNEEEITQHLLKDMVSVLLKNQTDALTGLNNELKKTTNALSSKNKRLEEFAHIISHNLRSPLSNMQGLCNLYTTKGEVAHRTDIIEMMQTMIRNMAATIDDLNLILKSESELGLEWQQIDLQEIIEKELQTMKPLILQTNATFTTDLAVTTITAPKVYMESILHNLLSNALKYRSPERAPVVQVSTWQERDTIWLQVSDNGLGMNLDKVGGRLFAMYATFHRNKEAKGLGLYLTKMQIEALGGAINVASAPDKGTTFIVSLPVAK</sequence>
<comment type="catalytic activity">
    <reaction evidence="1">
        <text>ATP + protein L-histidine = ADP + protein N-phospho-L-histidine.</text>
        <dbReference type="EC" id="2.7.13.3"/>
    </reaction>
</comment>
<gene>
    <name evidence="14" type="ORF">GXP69_15080</name>
</gene>
<dbReference type="SUPFAM" id="SSF55785">
    <property type="entry name" value="PYP-like sensor domain (PAS domain)"/>
    <property type="match status" value="1"/>
</dbReference>
<dbReference type="PRINTS" id="PR01033">
    <property type="entry name" value="PHYTOCHROME"/>
</dbReference>
<dbReference type="SUPFAM" id="SSF47384">
    <property type="entry name" value="Homodimeric domain of signal transducing histidine kinase"/>
    <property type="match status" value="1"/>
</dbReference>
<evidence type="ECO:0000256" key="3">
    <source>
        <dbReference type="ARBA" id="ARBA00012438"/>
    </source>
</evidence>
<keyword evidence="15" id="KW-1185">Reference proteome</keyword>
<evidence type="ECO:0000256" key="1">
    <source>
        <dbReference type="ARBA" id="ARBA00000085"/>
    </source>
</evidence>
<dbReference type="GO" id="GO:0009584">
    <property type="term" value="P:detection of visible light"/>
    <property type="evidence" value="ECO:0007669"/>
    <property type="project" value="InterPro"/>
</dbReference>
<dbReference type="SMART" id="SM00388">
    <property type="entry name" value="HisKA"/>
    <property type="match status" value="1"/>
</dbReference>
<reference evidence="14 15" key="1">
    <citation type="submission" date="2020-02" db="EMBL/GenBank/DDBJ databases">
        <authorList>
            <person name="Kim M.K."/>
        </authorList>
    </citation>
    <scope>NUCLEOTIDE SEQUENCE [LARGE SCALE GENOMIC DNA]</scope>
    <source>
        <strain evidence="14 15">BT327</strain>
    </source>
</reference>
<keyword evidence="9" id="KW-0157">Chromophore</keyword>
<dbReference type="EMBL" id="JAAGWD010000006">
    <property type="protein sequence ID" value="NEM99023.1"/>
    <property type="molecule type" value="Genomic_DNA"/>
</dbReference>
<evidence type="ECO:0000256" key="9">
    <source>
        <dbReference type="ARBA" id="ARBA00022991"/>
    </source>
</evidence>
<dbReference type="InterPro" id="IPR029016">
    <property type="entry name" value="GAF-like_dom_sf"/>
</dbReference>
<evidence type="ECO:0000256" key="8">
    <source>
        <dbReference type="ARBA" id="ARBA00022777"/>
    </source>
</evidence>
<dbReference type="SMART" id="SM00387">
    <property type="entry name" value="HATPase_c"/>
    <property type="match status" value="1"/>
</dbReference>
<comment type="caution">
    <text evidence="14">The sequence shown here is derived from an EMBL/GenBank/DDBJ whole genome shotgun (WGS) entry which is preliminary data.</text>
</comment>
<dbReference type="GO" id="GO:0009881">
    <property type="term" value="F:photoreceptor activity"/>
    <property type="evidence" value="ECO:0007669"/>
    <property type="project" value="UniProtKB-KW"/>
</dbReference>
<keyword evidence="5" id="KW-0597">Phosphoprotein</keyword>
<dbReference type="InterPro" id="IPR013515">
    <property type="entry name" value="Phytochrome_cen-reg"/>
</dbReference>
<keyword evidence="11" id="KW-0175">Coiled coil</keyword>
<dbReference type="InterPro" id="IPR005467">
    <property type="entry name" value="His_kinase_dom"/>
</dbReference>
<dbReference type="InterPro" id="IPR001294">
    <property type="entry name" value="Phytochrome"/>
</dbReference>
<evidence type="ECO:0000256" key="7">
    <source>
        <dbReference type="ARBA" id="ARBA00022679"/>
    </source>
</evidence>
<dbReference type="InterPro" id="IPR016132">
    <property type="entry name" value="Phyto_chromo_attachment"/>
</dbReference>
<dbReference type="Pfam" id="PF02518">
    <property type="entry name" value="HATPase_c"/>
    <property type="match status" value="1"/>
</dbReference>
<feature type="domain" description="Histidine kinase" evidence="13">
    <location>
        <begin position="533"/>
        <end position="745"/>
    </location>
</feature>
<dbReference type="Gene3D" id="3.30.450.270">
    <property type="match status" value="1"/>
</dbReference>
<dbReference type="PANTHER" id="PTHR43304">
    <property type="entry name" value="PHYTOCHROME-LIKE PROTEIN CPH1"/>
    <property type="match status" value="1"/>
</dbReference>
<dbReference type="PANTHER" id="PTHR43304:SF1">
    <property type="entry name" value="PAC DOMAIN-CONTAINING PROTEIN"/>
    <property type="match status" value="1"/>
</dbReference>
<dbReference type="GO" id="GO:0000155">
    <property type="term" value="F:phosphorelay sensor kinase activity"/>
    <property type="evidence" value="ECO:0007669"/>
    <property type="project" value="InterPro"/>
</dbReference>
<evidence type="ECO:0000256" key="5">
    <source>
        <dbReference type="ARBA" id="ARBA00022553"/>
    </source>
</evidence>
<dbReference type="Pfam" id="PF00360">
    <property type="entry name" value="PHY"/>
    <property type="match status" value="1"/>
</dbReference>
<dbReference type="EC" id="2.7.13.3" evidence="3"/>
<dbReference type="Gene3D" id="3.30.450.40">
    <property type="match status" value="1"/>
</dbReference>
<dbReference type="RefSeq" id="WP_163915903.1">
    <property type="nucleotide sequence ID" value="NZ_JAAGWD010000006.1"/>
</dbReference>
<dbReference type="InterPro" id="IPR003661">
    <property type="entry name" value="HisK_dim/P_dom"/>
</dbReference>
<name>A0A6B3LT77_9BACT</name>
<feature type="domain" description="Phytochrome chromophore attachment site" evidence="12">
    <location>
        <begin position="150"/>
        <end position="302"/>
    </location>
</feature>
<dbReference type="InterPro" id="IPR003594">
    <property type="entry name" value="HATPase_dom"/>
</dbReference>
<dbReference type="AlphaFoldDB" id="A0A6B3LT77"/>
<evidence type="ECO:0000256" key="11">
    <source>
        <dbReference type="SAM" id="Coils"/>
    </source>
</evidence>
<dbReference type="Gene3D" id="1.10.287.130">
    <property type="match status" value="1"/>
</dbReference>
<dbReference type="SUPFAM" id="SSF55874">
    <property type="entry name" value="ATPase domain of HSP90 chaperone/DNA topoisomerase II/histidine kinase"/>
    <property type="match status" value="1"/>
</dbReference>
<dbReference type="Proteomes" id="UP000474777">
    <property type="component" value="Unassembled WGS sequence"/>
</dbReference>
<dbReference type="Pfam" id="PF08446">
    <property type="entry name" value="PAS_2"/>
    <property type="match status" value="1"/>
</dbReference>